<proteinExistence type="predicted"/>
<name>A0A1V0UPP4_9BACL</name>
<evidence type="ECO:0000313" key="1">
    <source>
        <dbReference type="EMBL" id="ARF66703.1"/>
    </source>
</evidence>
<accession>A0A1V0UPP4</accession>
<dbReference type="AlphaFoldDB" id="A0A1V0UPP4"/>
<protein>
    <submittedName>
        <fullName evidence="2">Uncharacterized protein</fullName>
    </submittedName>
</protein>
<organism evidence="2 4">
    <name type="scientific">Paenibacillus larvae subsp. pulvifaciens</name>
    <dbReference type="NCBI Taxonomy" id="1477"/>
    <lineage>
        <taxon>Bacteria</taxon>
        <taxon>Bacillati</taxon>
        <taxon>Bacillota</taxon>
        <taxon>Bacilli</taxon>
        <taxon>Bacillales</taxon>
        <taxon>Paenibacillaceae</taxon>
        <taxon>Paenibacillus</taxon>
    </lineage>
</organism>
<dbReference type="EMBL" id="CP020557">
    <property type="protein sequence ID" value="ARF66703.1"/>
    <property type="molecule type" value="Genomic_DNA"/>
</dbReference>
<evidence type="ECO:0000313" key="2">
    <source>
        <dbReference type="EMBL" id="ARF67066.1"/>
    </source>
</evidence>
<evidence type="ECO:0000313" key="4">
    <source>
        <dbReference type="Proteomes" id="UP000192727"/>
    </source>
</evidence>
<dbReference type="RefSeq" id="WP_083038233.1">
    <property type="nucleotide sequence ID" value="NZ_CP020557.1"/>
</dbReference>
<gene>
    <name evidence="1" type="ORF">B7C51_01100</name>
    <name evidence="2" type="ORF">B7C51_03430</name>
    <name evidence="3" type="ORF">B7C51_19245</name>
</gene>
<dbReference type="EMBL" id="CP020557">
    <property type="protein sequence ID" value="ARF69495.1"/>
    <property type="molecule type" value="Genomic_DNA"/>
</dbReference>
<dbReference type="EMBL" id="CP020557">
    <property type="protein sequence ID" value="ARF67066.1"/>
    <property type="molecule type" value="Genomic_DNA"/>
</dbReference>
<dbReference type="Proteomes" id="UP000192727">
    <property type="component" value="Chromosome"/>
</dbReference>
<sequence>MKAKSIVLITGDEYTDVEIKPVQDGFLPKEMDAMIALSLGKKTVYINAAMVVSLELEPELSVL</sequence>
<reference evidence="2 4" key="1">
    <citation type="submission" date="2017-03" db="EMBL/GenBank/DDBJ databases">
        <title>Paenibacillus larvae genome sequencing.</title>
        <authorList>
            <person name="Dingman D.W."/>
        </authorList>
    </citation>
    <scope>NUCLEOTIDE SEQUENCE [LARGE SCALE GENOMIC DNA]</scope>
    <source>
        <strain evidence="2 4">SAG 10367</strain>
    </source>
</reference>
<evidence type="ECO:0000313" key="3">
    <source>
        <dbReference type="EMBL" id="ARF69495.1"/>
    </source>
</evidence>